<evidence type="ECO:0000313" key="2">
    <source>
        <dbReference type="Proteomes" id="UP000602087"/>
    </source>
</evidence>
<proteinExistence type="predicted"/>
<organism evidence="1 2">
    <name type="scientific">Sanguibacter suaedae</name>
    <dbReference type="NCBI Taxonomy" id="2795737"/>
    <lineage>
        <taxon>Bacteria</taxon>
        <taxon>Bacillati</taxon>
        <taxon>Actinomycetota</taxon>
        <taxon>Actinomycetes</taxon>
        <taxon>Micrococcales</taxon>
        <taxon>Sanguibacteraceae</taxon>
        <taxon>Sanguibacter</taxon>
    </lineage>
</organism>
<dbReference type="AlphaFoldDB" id="A0A934M9Z4"/>
<dbReference type="RefSeq" id="WP_198732251.1">
    <property type="nucleotide sequence ID" value="NZ_JAEINH010000001.1"/>
</dbReference>
<reference evidence="1" key="1">
    <citation type="submission" date="2020-12" db="EMBL/GenBank/DDBJ databases">
        <title>Sanguibacter suaedae sp. nov., isolated from Suaeda aralocaspica.</title>
        <authorList>
            <person name="Ma Q."/>
        </authorList>
    </citation>
    <scope>NUCLEOTIDE SEQUENCE</scope>
    <source>
        <strain evidence="1">YZGR15</strain>
    </source>
</reference>
<accession>A0A934M9Z4</accession>
<name>A0A934M9Z4_9MICO</name>
<evidence type="ECO:0000313" key="1">
    <source>
        <dbReference type="EMBL" id="MBI9113696.1"/>
    </source>
</evidence>
<comment type="caution">
    <text evidence="1">The sequence shown here is derived from an EMBL/GenBank/DDBJ whole genome shotgun (WGS) entry which is preliminary data.</text>
</comment>
<protein>
    <submittedName>
        <fullName evidence="1">DUF2283 domain-containing protein</fullName>
    </submittedName>
</protein>
<gene>
    <name evidence="1" type="ORF">JAV76_01555</name>
</gene>
<sequence>MEDTEELEQLPHTVWVTWEAEYNLGYIRLQEIAEGQAAIQKIVPYPRGGGEVILDFSKKGVLLGIEFVGIRAMPPSMIPKNVREQG</sequence>
<dbReference type="EMBL" id="JAEINH010000001">
    <property type="protein sequence ID" value="MBI9113696.1"/>
    <property type="molecule type" value="Genomic_DNA"/>
</dbReference>
<keyword evidence="2" id="KW-1185">Reference proteome</keyword>
<dbReference type="Proteomes" id="UP000602087">
    <property type="component" value="Unassembled WGS sequence"/>
</dbReference>